<evidence type="ECO:0000313" key="1">
    <source>
        <dbReference type="EMBL" id="WWQ60519.1"/>
    </source>
</evidence>
<dbReference type="EMBL" id="CP146016">
    <property type="protein sequence ID" value="WWQ60519.1"/>
    <property type="molecule type" value="Genomic_DNA"/>
</dbReference>
<dbReference type="RefSeq" id="WP_338601409.1">
    <property type="nucleotide sequence ID" value="NZ_CP146016.1"/>
</dbReference>
<protein>
    <recommendedName>
        <fullName evidence="3">DUF1905 domain-containing protein</fullName>
    </recommendedName>
</protein>
<gene>
    <name evidence="1" type="ORF">V6M85_00045</name>
</gene>
<evidence type="ECO:0000313" key="2">
    <source>
        <dbReference type="Proteomes" id="UP001432202"/>
    </source>
</evidence>
<proteinExistence type="predicted"/>
<organism evidence="1 2">
    <name type="scientific">Sulfolobus tengchongensis</name>
    <dbReference type="NCBI Taxonomy" id="207809"/>
    <lineage>
        <taxon>Archaea</taxon>
        <taxon>Thermoproteota</taxon>
        <taxon>Thermoprotei</taxon>
        <taxon>Sulfolobales</taxon>
        <taxon>Sulfolobaceae</taxon>
        <taxon>Sulfolobus</taxon>
    </lineage>
</organism>
<accession>A0AAX4L0G8</accession>
<reference evidence="1 2" key="1">
    <citation type="submission" date="2024-02" db="EMBL/GenBank/DDBJ databases">
        <title>STSV induces naive adaptation in Sulfolobus.</title>
        <authorList>
            <person name="Xiang X."/>
            <person name="Song M."/>
        </authorList>
    </citation>
    <scope>NUCLEOTIDE SEQUENCE [LARGE SCALE GENOMIC DNA]</scope>
    <source>
        <strain evidence="1 2">RT2</strain>
    </source>
</reference>
<name>A0AAX4L0G8_9CREN</name>
<sequence>MEISKLVIPGVAVSKMRSGGKEVYYVYIPQRFNKYLSHGKWNITVIVDDKEIPIGFRSVFRHGTYFIVTLPINLRYLWEEYLGKEIDLVLEKF</sequence>
<dbReference type="AlphaFoldDB" id="A0AAX4L0G8"/>
<dbReference type="Proteomes" id="UP001432202">
    <property type="component" value="Chromosome"/>
</dbReference>
<evidence type="ECO:0008006" key="3">
    <source>
        <dbReference type="Google" id="ProtNLM"/>
    </source>
</evidence>
<dbReference type="GeneID" id="89335112"/>
<keyword evidence="2" id="KW-1185">Reference proteome</keyword>